<dbReference type="PANTHER" id="PTHR12618:SF20">
    <property type="entry name" value="PHD AND RING FINGER DOMAIN-CONTAINING PROTEIN 1"/>
    <property type="match status" value="1"/>
</dbReference>
<dbReference type="InterPro" id="IPR047157">
    <property type="entry name" value="PHRF1/Atg35"/>
</dbReference>
<protein>
    <recommendedName>
        <fullName evidence="2">SFR19-like C-terminal domain-containing protein</fullName>
    </recommendedName>
</protein>
<feature type="region of interest" description="Disordered" evidence="1">
    <location>
        <begin position="842"/>
        <end position="861"/>
    </location>
</feature>
<feature type="compositionally biased region" description="Low complexity" evidence="1">
    <location>
        <begin position="378"/>
        <end position="388"/>
    </location>
</feature>
<feature type="region of interest" description="Disordered" evidence="1">
    <location>
        <begin position="548"/>
        <end position="789"/>
    </location>
</feature>
<feature type="region of interest" description="Disordered" evidence="1">
    <location>
        <begin position="248"/>
        <end position="303"/>
    </location>
</feature>
<feature type="region of interest" description="Disordered" evidence="1">
    <location>
        <begin position="891"/>
        <end position="918"/>
    </location>
</feature>
<dbReference type="Ensembl" id="ENSHCOT00000001843.1">
    <property type="protein sequence ID" value="ENSHCOP00000022140.1"/>
    <property type="gene ID" value="ENSHCOG00000009571.1"/>
</dbReference>
<feature type="compositionally biased region" description="Basic and acidic residues" evidence="1">
    <location>
        <begin position="334"/>
        <end position="353"/>
    </location>
</feature>
<feature type="region of interest" description="Disordered" evidence="1">
    <location>
        <begin position="519"/>
        <end position="538"/>
    </location>
</feature>
<dbReference type="Pfam" id="PF23030">
    <property type="entry name" value="SCAF11-like_C"/>
    <property type="match status" value="1"/>
</dbReference>
<feature type="compositionally biased region" description="Basic and acidic residues" evidence="1">
    <location>
        <begin position="548"/>
        <end position="561"/>
    </location>
</feature>
<dbReference type="GeneTree" id="ENSGT00950000183205"/>
<feature type="compositionally biased region" description="Polar residues" evidence="1">
    <location>
        <begin position="323"/>
        <end position="333"/>
    </location>
</feature>
<evidence type="ECO:0000259" key="2">
    <source>
        <dbReference type="Pfam" id="PF23030"/>
    </source>
</evidence>
<feature type="compositionally biased region" description="Basic and acidic residues" evidence="1">
    <location>
        <begin position="848"/>
        <end position="861"/>
    </location>
</feature>
<evidence type="ECO:0000256" key="1">
    <source>
        <dbReference type="SAM" id="MobiDB-lite"/>
    </source>
</evidence>
<sequence length="1148" mass="126497">MSLCDTRHGMDIPQTGGVVEAAPVPDLLGSILSGQSLLLMDSSDVIISRDGYLKASQAAESSSTLKPGLRERSSSEESRAFAQPVVSDSQGESSSSRHLTGPSHNNFNRPLSKCFSPVPSDVSHIQPPYNPNLSSRGHKCFQPPLKNRPSSSFGVQATSGASTCAVPSSCRVSDPRSNSKTTLPLQRQPIKAPTKPVWEDVDVLPRIPKIKRDATNSSTNKSNNNSSSSMNTSGMPETALVSFAGDQNRQKDVAQQSNPERQPQNQGAGSSSAFANSFSLSSSTASPSASMYNPAVSSSSSSSISFRINISRNSWHSRRVILPSSSASGSGTQAEREKMDEAKKKQEHRDKQKLMASHTAASNKKDENVYDPFNPTVSDASSSDSEGESLASSFHGFNLVSRPAFSRDVAQSKQKLLQVKTETPESEVAQEDPRSAHLQTSSRVGSCASRVVKVEKESVLVKTENQTAFSGIEVKRQTGLADSGKDIFGHSVKSRASETPVAFSPQSLDHLKIEEESGQKVITSKNVPQNKVDSSGSGSCFMKVKLKEKIKSDPRAPEKKTSTTTLLDQQQQSTSSILASDRDKTKDHLVSKQGDQPKKMDKDRERRSRSRERRTHSMSESSQSSSPKATVKKRRRRSRSGSNSSTAEHSSRKKYKESSQESSNSGHEKRRASNDKTRHLRSRSRSGDRTKDRRRGRSRLKSPSKSPYRSRSKERRKEHTHSCHEDVKAPPKDKRRPRSRSSSRERRKVDSSSENLTKSSVSCFSSSKYDKDPKETGKLSSGKEETIPEVKKDVSKCTFVAKVKKENDNADIMAISKGIKKEINIVKEVKKDKQEFIDMFQCSPIPPHSEKEDRPSTIQEIKKEPVKIEVCKTMKTEETCEITRIKPEPVSAELPVTSPHASVGQQESPKHFQPNGKGLANQASAIELKVPMKQAPESDEGISVDMLLHSLDCVKQEHTEGIGAKVKQEDIKQEGKTEAQQLPTASKNKIQGKRVTWNIQVPDGAQPDKCASKRALYKRKLKQEATHRPPSMSTSQDTSGPGSVSDSSKRDDGTLPTGSGCQAYLKKLHMQERAIEEVKLAIKPFYQKRDINKEEYKAILRKAVQKVCHSKSGEINPVKVGNLVKAYVDKYKHARKHQKSETKPTKTS</sequence>
<feature type="compositionally biased region" description="Basic residues" evidence="1">
    <location>
        <begin position="692"/>
        <end position="714"/>
    </location>
</feature>
<dbReference type="AlphaFoldDB" id="A0A3Q2YTE1"/>
<feature type="compositionally biased region" description="Low complexity" evidence="1">
    <location>
        <begin position="215"/>
        <end position="233"/>
    </location>
</feature>
<feature type="compositionally biased region" description="Basic and acidic residues" evidence="1">
    <location>
        <begin position="715"/>
        <end position="732"/>
    </location>
</feature>
<dbReference type="InterPro" id="IPR057031">
    <property type="entry name" value="SFR19-like_C"/>
</dbReference>
<keyword evidence="4" id="KW-1185">Reference proteome</keyword>
<feature type="compositionally biased region" description="Basic and acidic residues" evidence="1">
    <location>
        <begin position="768"/>
        <end position="789"/>
    </location>
</feature>
<feature type="compositionally biased region" description="Basic residues" evidence="1">
    <location>
        <begin position="607"/>
        <end position="616"/>
    </location>
</feature>
<feature type="compositionally biased region" description="Basic and acidic residues" evidence="1">
    <location>
        <begin position="963"/>
        <end position="977"/>
    </location>
</feature>
<evidence type="ECO:0000313" key="4">
    <source>
        <dbReference type="Proteomes" id="UP000264820"/>
    </source>
</evidence>
<feature type="compositionally biased region" description="Polar residues" evidence="1">
    <location>
        <begin position="1031"/>
        <end position="1046"/>
    </location>
</feature>
<reference evidence="3" key="1">
    <citation type="submission" date="2025-08" db="UniProtKB">
        <authorList>
            <consortium name="Ensembl"/>
        </authorList>
    </citation>
    <scope>IDENTIFICATION</scope>
</reference>
<feature type="compositionally biased region" description="Basic and acidic residues" evidence="1">
    <location>
        <begin position="68"/>
        <end position="79"/>
    </location>
</feature>
<accession>A0A3Q2YTE1</accession>
<reference evidence="3" key="2">
    <citation type="submission" date="2025-09" db="UniProtKB">
        <authorList>
            <consortium name="Ensembl"/>
        </authorList>
    </citation>
    <scope>IDENTIFICATION</scope>
</reference>
<dbReference type="STRING" id="109280.ENSHCOP00000022140"/>
<proteinExistence type="predicted"/>
<feature type="region of interest" description="Disordered" evidence="1">
    <location>
        <begin position="321"/>
        <end position="388"/>
    </location>
</feature>
<name>A0A3Q2YTE1_HIPCM</name>
<dbReference type="PANTHER" id="PTHR12618">
    <property type="entry name" value="PHD AND RING FINGER DOMAIN-CONTAINING PROTEIN 1"/>
    <property type="match status" value="1"/>
</dbReference>
<feature type="region of interest" description="Disordered" evidence="1">
    <location>
        <begin position="417"/>
        <end position="442"/>
    </location>
</feature>
<feature type="region of interest" description="Disordered" evidence="1">
    <location>
        <begin position="209"/>
        <end position="236"/>
    </location>
</feature>
<feature type="compositionally biased region" description="Basic and acidic residues" evidence="1">
    <location>
        <begin position="580"/>
        <end position="606"/>
    </location>
</feature>
<feature type="compositionally biased region" description="Polar residues" evidence="1">
    <location>
        <begin position="253"/>
        <end position="267"/>
    </location>
</feature>
<feature type="region of interest" description="Disordered" evidence="1">
    <location>
        <begin position="57"/>
        <end position="197"/>
    </location>
</feature>
<feature type="compositionally biased region" description="Polar residues" evidence="1">
    <location>
        <begin position="148"/>
        <end position="166"/>
    </location>
</feature>
<feature type="compositionally biased region" description="Low complexity" evidence="1">
    <location>
        <begin position="87"/>
        <end position="96"/>
    </location>
</feature>
<feature type="compositionally biased region" description="Polar residues" evidence="1">
    <location>
        <begin position="978"/>
        <end position="989"/>
    </location>
</feature>
<evidence type="ECO:0000313" key="3">
    <source>
        <dbReference type="Ensembl" id="ENSHCOP00000022140.1"/>
    </source>
</evidence>
<organism evidence="3 4">
    <name type="scientific">Hippocampus comes</name>
    <name type="common">Tiger tail seahorse</name>
    <dbReference type="NCBI Taxonomy" id="109280"/>
    <lineage>
        <taxon>Eukaryota</taxon>
        <taxon>Metazoa</taxon>
        <taxon>Chordata</taxon>
        <taxon>Craniata</taxon>
        <taxon>Vertebrata</taxon>
        <taxon>Euteleostomi</taxon>
        <taxon>Actinopterygii</taxon>
        <taxon>Neopterygii</taxon>
        <taxon>Teleostei</taxon>
        <taxon>Neoteleostei</taxon>
        <taxon>Acanthomorphata</taxon>
        <taxon>Syngnathiaria</taxon>
        <taxon>Syngnathiformes</taxon>
        <taxon>Syngnathoidei</taxon>
        <taxon>Syngnathidae</taxon>
        <taxon>Hippocampus</taxon>
    </lineage>
</organism>
<feature type="compositionally biased region" description="Polar residues" evidence="1">
    <location>
        <begin position="520"/>
        <end position="538"/>
    </location>
</feature>
<feature type="region of interest" description="Disordered" evidence="1">
    <location>
        <begin position="963"/>
        <end position="1060"/>
    </location>
</feature>
<feature type="compositionally biased region" description="Basic and acidic residues" evidence="1">
    <location>
        <begin position="742"/>
        <end position="751"/>
    </location>
</feature>
<feature type="compositionally biased region" description="Low complexity" evidence="1">
    <location>
        <begin position="562"/>
        <end position="576"/>
    </location>
</feature>
<dbReference type="Proteomes" id="UP000264820">
    <property type="component" value="Unplaced"/>
</dbReference>
<feature type="compositionally biased region" description="Low complexity" evidence="1">
    <location>
        <begin position="268"/>
        <end position="290"/>
    </location>
</feature>
<dbReference type="OMA" id="MENSGHH"/>
<feature type="domain" description="SFR19-like C-terminal" evidence="2">
    <location>
        <begin position="1062"/>
        <end position="1142"/>
    </location>
</feature>
<feature type="compositionally biased region" description="Basic residues" evidence="1">
    <location>
        <begin position="630"/>
        <end position="639"/>
    </location>
</feature>
<feature type="compositionally biased region" description="Polar residues" evidence="1">
    <location>
        <begin position="175"/>
        <end position="185"/>
    </location>
</feature>